<dbReference type="InterPro" id="IPR001173">
    <property type="entry name" value="Glyco_trans_2-like"/>
</dbReference>
<proteinExistence type="predicted"/>
<dbReference type="Pfam" id="PF00535">
    <property type="entry name" value="Glycos_transf_2"/>
    <property type="match status" value="1"/>
</dbReference>
<accession>A0A377JTM3</accession>
<feature type="transmembrane region" description="Helical" evidence="1">
    <location>
        <begin position="277"/>
        <end position="303"/>
    </location>
</feature>
<keyword evidence="3" id="KW-0808">Transferase</keyword>
<evidence type="ECO:0000313" key="4">
    <source>
        <dbReference type="Proteomes" id="UP000255103"/>
    </source>
</evidence>
<keyword evidence="3" id="KW-0328">Glycosyltransferase</keyword>
<feature type="transmembrane region" description="Helical" evidence="1">
    <location>
        <begin position="244"/>
        <end position="265"/>
    </location>
</feature>
<dbReference type="InterPro" id="IPR029044">
    <property type="entry name" value="Nucleotide-diphossugar_trans"/>
</dbReference>
<dbReference type="InterPro" id="IPR050256">
    <property type="entry name" value="Glycosyltransferase_2"/>
</dbReference>
<dbReference type="GO" id="GO:0005886">
    <property type="term" value="C:plasma membrane"/>
    <property type="evidence" value="ECO:0007669"/>
    <property type="project" value="TreeGrafter"/>
</dbReference>
<keyword evidence="1" id="KW-0472">Membrane</keyword>
<dbReference type="CDD" id="cd04187">
    <property type="entry name" value="DPM1_like_bac"/>
    <property type="match status" value="1"/>
</dbReference>
<evidence type="ECO:0000313" key="3">
    <source>
        <dbReference type="EMBL" id="STP11256.1"/>
    </source>
</evidence>
<keyword evidence="1" id="KW-0812">Transmembrane</keyword>
<organism evidence="3 4">
    <name type="scientific">Helicobacter cinaedi</name>
    <dbReference type="NCBI Taxonomy" id="213"/>
    <lineage>
        <taxon>Bacteria</taxon>
        <taxon>Pseudomonadati</taxon>
        <taxon>Campylobacterota</taxon>
        <taxon>Epsilonproteobacteria</taxon>
        <taxon>Campylobacterales</taxon>
        <taxon>Helicobacteraceae</taxon>
        <taxon>Helicobacter</taxon>
    </lineage>
</organism>
<dbReference type="AlphaFoldDB" id="A0A377JTM3"/>
<evidence type="ECO:0000259" key="2">
    <source>
        <dbReference type="Pfam" id="PF00535"/>
    </source>
</evidence>
<feature type="domain" description="Glycosyltransferase 2-like" evidence="2">
    <location>
        <begin position="5"/>
        <end position="181"/>
    </location>
</feature>
<dbReference type="SUPFAM" id="SSF53448">
    <property type="entry name" value="Nucleotide-diphospho-sugar transferases"/>
    <property type="match status" value="1"/>
</dbReference>
<reference evidence="3 4" key="1">
    <citation type="submission" date="2018-06" db="EMBL/GenBank/DDBJ databases">
        <authorList>
            <consortium name="Pathogen Informatics"/>
            <person name="Doyle S."/>
        </authorList>
    </citation>
    <scope>NUCLEOTIDE SEQUENCE [LARGE SCALE GENOMIC DNA]</scope>
    <source>
        <strain evidence="3 4">NCTC12219</strain>
    </source>
</reference>
<dbReference type="EC" id="2.4.1.-" evidence="3"/>
<dbReference type="RefSeq" id="WP_115721895.1">
    <property type="nucleotide sequence ID" value="NZ_UGHX01000001.1"/>
</dbReference>
<dbReference type="PANTHER" id="PTHR48090:SF8">
    <property type="entry name" value="GLYCOSYLTRANSFERASE CSBB-RELATED"/>
    <property type="match status" value="1"/>
</dbReference>
<dbReference type="GO" id="GO:0016757">
    <property type="term" value="F:glycosyltransferase activity"/>
    <property type="evidence" value="ECO:0007669"/>
    <property type="project" value="UniProtKB-KW"/>
</dbReference>
<dbReference type="Proteomes" id="UP000255103">
    <property type="component" value="Unassembled WGS sequence"/>
</dbReference>
<name>A0A377JTM3_9HELI</name>
<dbReference type="EMBL" id="UGHX01000001">
    <property type="protein sequence ID" value="STP11256.1"/>
    <property type="molecule type" value="Genomic_DNA"/>
</dbReference>
<sequence>MAKLSVVVPCYNEAKNIMAFYTSMLEVFTAIVCHHAHTNFELVFVNDGSKDETLLTLRNLENQILSSFAPPVKISISIVDFSRNFGKEAAMYAGLQTSSGDCVVIIDADLQHPPLMIVEMFDKWCNDEADIVYARRVSRKGEGFLRSKLSEAFYALSHFVSEVRLESGVGDFRLMDRQVVDALLSMGEYHRFSKAMFEWVGFRKIGLDYEYIPRTQGRSAWSFWKLFKYSIEGFVSFSTMPLRVAFVLGFVMSVLSVLYGCYAVVDMLIFHNAVRGWTSLVALIVFIGGVQLIILGIIGEYIARIYEQVKHRPVYIKRQRRIKSKIKE</sequence>
<dbReference type="Gene3D" id="3.90.550.10">
    <property type="entry name" value="Spore Coat Polysaccharide Biosynthesis Protein SpsA, Chain A"/>
    <property type="match status" value="1"/>
</dbReference>
<dbReference type="PANTHER" id="PTHR48090">
    <property type="entry name" value="UNDECAPRENYL-PHOSPHATE 4-DEOXY-4-FORMAMIDO-L-ARABINOSE TRANSFERASE-RELATED"/>
    <property type="match status" value="1"/>
</dbReference>
<evidence type="ECO:0000256" key="1">
    <source>
        <dbReference type="SAM" id="Phobius"/>
    </source>
</evidence>
<keyword evidence="1" id="KW-1133">Transmembrane helix</keyword>
<gene>
    <name evidence="3" type="primary">yfdH</name>
    <name evidence="3" type="ORF">NCTC12219_01143</name>
</gene>
<protein>
    <submittedName>
        <fullName evidence="3">Glycosyltransferase</fullName>
        <ecNumber evidence="3">2.4.1.-</ecNumber>
    </submittedName>
</protein>